<keyword evidence="3 6" id="KW-0812">Transmembrane</keyword>
<dbReference type="Pfam" id="PF07690">
    <property type="entry name" value="MFS_1"/>
    <property type="match status" value="1"/>
</dbReference>
<evidence type="ECO:0000256" key="3">
    <source>
        <dbReference type="ARBA" id="ARBA00022692"/>
    </source>
</evidence>
<protein>
    <recommendedName>
        <fullName evidence="7">Major facilitator superfamily (MFS) profile domain-containing protein</fullName>
    </recommendedName>
</protein>
<dbReference type="NCBIfam" id="NF007782">
    <property type="entry name" value="PRK10473.1"/>
    <property type="match status" value="1"/>
</dbReference>
<comment type="subcellular location">
    <subcellularLocation>
        <location evidence="1">Cell membrane</location>
        <topology evidence="1">Multi-pass membrane protein</topology>
    </subcellularLocation>
</comment>
<dbReference type="Proteomes" id="UP000078503">
    <property type="component" value="Unassembled WGS sequence"/>
</dbReference>
<dbReference type="RefSeq" id="WP_068332070.1">
    <property type="nucleotide sequence ID" value="NZ_LVHF01000028.1"/>
</dbReference>
<evidence type="ECO:0000256" key="6">
    <source>
        <dbReference type="SAM" id="Phobius"/>
    </source>
</evidence>
<feature type="transmembrane region" description="Helical" evidence="6">
    <location>
        <begin position="69"/>
        <end position="87"/>
    </location>
</feature>
<keyword evidence="4 6" id="KW-1133">Transmembrane helix</keyword>
<proteinExistence type="predicted"/>
<evidence type="ECO:0000256" key="4">
    <source>
        <dbReference type="ARBA" id="ARBA00022989"/>
    </source>
</evidence>
<feature type="transmembrane region" description="Helical" evidence="6">
    <location>
        <begin position="238"/>
        <end position="256"/>
    </location>
</feature>
<dbReference type="OrthoDB" id="9814303at2"/>
<evidence type="ECO:0000256" key="5">
    <source>
        <dbReference type="ARBA" id="ARBA00023136"/>
    </source>
</evidence>
<keyword evidence="9" id="KW-1185">Reference proteome</keyword>
<organism evidence="8 9">
    <name type="scientific">Photobacterium jeanii</name>
    <dbReference type="NCBI Taxonomy" id="858640"/>
    <lineage>
        <taxon>Bacteria</taxon>
        <taxon>Pseudomonadati</taxon>
        <taxon>Pseudomonadota</taxon>
        <taxon>Gammaproteobacteria</taxon>
        <taxon>Vibrionales</taxon>
        <taxon>Vibrionaceae</taxon>
        <taxon>Photobacterium</taxon>
    </lineage>
</organism>
<feature type="domain" description="Major facilitator superfamily (MFS) profile" evidence="7">
    <location>
        <begin position="4"/>
        <end position="385"/>
    </location>
</feature>
<feature type="transmembrane region" description="Helical" evidence="6">
    <location>
        <begin position="293"/>
        <end position="313"/>
    </location>
</feature>
<dbReference type="InterPro" id="IPR011701">
    <property type="entry name" value="MFS"/>
</dbReference>
<evidence type="ECO:0000313" key="8">
    <source>
        <dbReference type="EMBL" id="OAN13654.1"/>
    </source>
</evidence>
<feature type="transmembrane region" description="Helical" evidence="6">
    <location>
        <begin position="159"/>
        <end position="176"/>
    </location>
</feature>
<feature type="transmembrane region" description="Helical" evidence="6">
    <location>
        <begin position="357"/>
        <end position="376"/>
    </location>
</feature>
<name>A0A178KAB6_9GAMM</name>
<feature type="transmembrane region" description="Helical" evidence="6">
    <location>
        <begin position="325"/>
        <end position="351"/>
    </location>
</feature>
<evidence type="ECO:0000256" key="2">
    <source>
        <dbReference type="ARBA" id="ARBA00022475"/>
    </source>
</evidence>
<feature type="transmembrane region" description="Helical" evidence="6">
    <location>
        <begin position="99"/>
        <end position="116"/>
    </location>
</feature>
<dbReference type="STRING" id="858640.A3K86_13850"/>
<dbReference type="Gene3D" id="1.20.1720.10">
    <property type="entry name" value="Multidrug resistance protein D"/>
    <property type="match status" value="1"/>
</dbReference>
<feature type="transmembrane region" description="Helical" evidence="6">
    <location>
        <begin position="42"/>
        <end position="62"/>
    </location>
</feature>
<gene>
    <name evidence="8" type="ORF">A3K86_13850</name>
</gene>
<keyword evidence="2" id="KW-1003">Cell membrane</keyword>
<comment type="caution">
    <text evidence="8">The sequence shown here is derived from an EMBL/GenBank/DDBJ whole genome shotgun (WGS) entry which is preliminary data.</text>
</comment>
<accession>A0A178KAB6</accession>
<dbReference type="CDD" id="cd17320">
    <property type="entry name" value="MFS_MdfA_MDR_like"/>
    <property type="match status" value="1"/>
</dbReference>
<sequence>MSKLILCCFSLVLLYPLGIDLYLVGVPQIASNIAASESDMHNAFSFYLFGLASMMLIAGYVADKVGRKPVAIIGSCIFMLASIMAGQAESVTAFLSARFLQGVGAGFAYVVCFAILRDTLTDQKRAKIMSMINGVICIVPVLAPVLGHFILLFLPWQQLFLGMALLGGAIGLFCLIKLPETKSGQENTSAKVQLNIFLNTFFLSRLLILSLGITSILTYVNTSPLILMQQLGYSTGDFALAMGLLSSVSMLTSFSTPKLLNHFKQNSIIIAGLAVLTLAGTAVYFANMYQLEMAFLLGFLLTCAGFSLCFGTTTSQALSLYPDNAGLASAVLGVCQISLSALYIFVTGIFAVSPSHMLVSILVTSGIIGVCLLNSIKPAQEPVTL</sequence>
<feature type="transmembrane region" description="Helical" evidence="6">
    <location>
        <begin position="268"/>
        <end position="287"/>
    </location>
</feature>
<dbReference type="AlphaFoldDB" id="A0A178KAB6"/>
<evidence type="ECO:0000259" key="7">
    <source>
        <dbReference type="PROSITE" id="PS50850"/>
    </source>
</evidence>
<dbReference type="EMBL" id="LVHF01000028">
    <property type="protein sequence ID" value="OAN13654.1"/>
    <property type="molecule type" value="Genomic_DNA"/>
</dbReference>
<feature type="transmembrane region" description="Helical" evidence="6">
    <location>
        <begin position="128"/>
        <end position="153"/>
    </location>
</feature>
<dbReference type="GO" id="GO:0022857">
    <property type="term" value="F:transmembrane transporter activity"/>
    <property type="evidence" value="ECO:0007669"/>
    <property type="project" value="InterPro"/>
</dbReference>
<dbReference type="PROSITE" id="PS00216">
    <property type="entry name" value="SUGAR_TRANSPORT_1"/>
    <property type="match status" value="1"/>
</dbReference>
<dbReference type="PANTHER" id="PTHR43124:SF3">
    <property type="entry name" value="CHLORAMPHENICOL EFFLUX PUMP RV0191"/>
    <property type="match status" value="1"/>
</dbReference>
<dbReference type="GO" id="GO:0005886">
    <property type="term" value="C:plasma membrane"/>
    <property type="evidence" value="ECO:0007669"/>
    <property type="project" value="UniProtKB-SubCell"/>
</dbReference>
<reference evidence="8 9" key="1">
    <citation type="submission" date="2016-03" db="EMBL/GenBank/DDBJ databases">
        <title>Photobacterium proteolyticum sp. nov. a protease producing bacterium isolated from ocean sediments of Laizhou Bay.</title>
        <authorList>
            <person name="Li Y."/>
        </authorList>
    </citation>
    <scope>NUCLEOTIDE SEQUENCE [LARGE SCALE GENOMIC DNA]</scope>
    <source>
        <strain evidence="8 9">R-40508</strain>
    </source>
</reference>
<dbReference type="InterPro" id="IPR020846">
    <property type="entry name" value="MFS_dom"/>
</dbReference>
<dbReference type="InterPro" id="IPR036259">
    <property type="entry name" value="MFS_trans_sf"/>
</dbReference>
<keyword evidence="5 6" id="KW-0472">Membrane</keyword>
<dbReference type="InterPro" id="IPR005829">
    <property type="entry name" value="Sugar_transporter_CS"/>
</dbReference>
<evidence type="ECO:0000256" key="1">
    <source>
        <dbReference type="ARBA" id="ARBA00004651"/>
    </source>
</evidence>
<dbReference type="PANTHER" id="PTHR43124">
    <property type="entry name" value="PURINE EFFLUX PUMP PBUE"/>
    <property type="match status" value="1"/>
</dbReference>
<dbReference type="SUPFAM" id="SSF103473">
    <property type="entry name" value="MFS general substrate transporter"/>
    <property type="match status" value="1"/>
</dbReference>
<dbReference type="PROSITE" id="PS50850">
    <property type="entry name" value="MFS"/>
    <property type="match status" value="1"/>
</dbReference>
<feature type="transmembrane region" description="Helical" evidence="6">
    <location>
        <begin position="196"/>
        <end position="218"/>
    </location>
</feature>
<evidence type="ECO:0000313" key="9">
    <source>
        <dbReference type="Proteomes" id="UP000078503"/>
    </source>
</evidence>
<dbReference type="InterPro" id="IPR050189">
    <property type="entry name" value="MFS_Efflux_Transporters"/>
</dbReference>